<evidence type="ECO:0000313" key="2">
    <source>
        <dbReference type="Proteomes" id="UP000018072"/>
    </source>
</evidence>
<dbReference type="AntiFam" id="ANF00072">
    <property type="entry name" value="Shadow ORF (opposite TypA)"/>
</dbReference>
<sequence length="194" mass="22508">MEFHCLIHLFCRDVNYCRHTTFWSPCVHLHQEHINDSIKACTCAYRILNLNTLRTVDSIHVYHDIVEVALIRVQLVDKENDWLMKFLGITEVVLCTNLRTILTVNKDNSLIGYVESRDCTTDKVVRTWAIDNVEFLVVPLYMEHCGEHRVAILMFYREVVAYRVLCFHRTTALDNTTTINHRLGKGGLAATRTA</sequence>
<dbReference type="EMBL" id="CBIT010000123">
    <property type="protein sequence ID" value="CDE32213.1"/>
    <property type="molecule type" value="Genomic_DNA"/>
</dbReference>
<accession>R7GZQ2</accession>
<name>R7GZQ2_9BACT</name>
<dbReference type="AlphaFoldDB" id="R7GZQ2"/>
<gene>
    <name evidence="1" type="ORF">BN741_01244</name>
</gene>
<reference evidence="1" key="1">
    <citation type="submission" date="2012-11" db="EMBL/GenBank/DDBJ databases">
        <title>Dependencies among metagenomic species, viruses, plasmids and units of genetic variation.</title>
        <authorList>
            <person name="Nielsen H.B."/>
            <person name="Almeida M."/>
            <person name="Juncker A.S."/>
            <person name="Rasmussen S."/>
            <person name="Li J."/>
            <person name="Sunagawa S."/>
            <person name="Plichta D."/>
            <person name="Gautier L."/>
            <person name="Le Chatelier E."/>
            <person name="Peletier E."/>
            <person name="Bonde I."/>
            <person name="Nielsen T."/>
            <person name="Manichanh C."/>
            <person name="Arumugam M."/>
            <person name="Batto J."/>
            <person name="Santos M.B.Q.D."/>
            <person name="Blom N."/>
            <person name="Borruel N."/>
            <person name="Burgdorf K.S."/>
            <person name="Boumezbeur F."/>
            <person name="Casellas F."/>
            <person name="Dore J."/>
            <person name="Guarner F."/>
            <person name="Hansen T."/>
            <person name="Hildebrand F."/>
            <person name="Kaas R.S."/>
            <person name="Kennedy S."/>
            <person name="Kristiansen K."/>
            <person name="Kultima J.R."/>
            <person name="Leonard P."/>
            <person name="Levenez F."/>
            <person name="Lund O."/>
            <person name="Moumen B."/>
            <person name="Le Paslier D."/>
            <person name="Pons N."/>
            <person name="Pedersen O."/>
            <person name="Prifti E."/>
            <person name="Qin J."/>
            <person name="Raes J."/>
            <person name="Tap J."/>
            <person name="Tims S."/>
            <person name="Ussery D.W."/>
            <person name="Yamada T."/>
            <person name="MetaHit consortium"/>
            <person name="Renault P."/>
            <person name="Sicheritz-Ponten T."/>
            <person name="Bork P."/>
            <person name="Wang J."/>
            <person name="Brunak S."/>
            <person name="Ehrlich S.D."/>
        </authorList>
    </citation>
    <scope>NUCLEOTIDE SEQUENCE [LARGE SCALE GENOMIC DNA]</scope>
</reference>
<dbReference type="Proteomes" id="UP000018072">
    <property type="component" value="Unassembled WGS sequence"/>
</dbReference>
<comment type="caution">
    <text evidence="1">The sequence shown here is derived from an EMBL/GenBank/DDBJ whole genome shotgun (WGS) entry which is preliminary data.</text>
</comment>
<organism evidence="1 2">
    <name type="scientific">Leyella stercorea CAG:629</name>
    <dbReference type="NCBI Taxonomy" id="1263103"/>
    <lineage>
        <taxon>Bacteria</taxon>
        <taxon>Pseudomonadati</taxon>
        <taxon>Bacteroidota</taxon>
        <taxon>Bacteroidia</taxon>
        <taxon>Bacteroidales</taxon>
        <taxon>Prevotellaceae</taxon>
        <taxon>Leyella</taxon>
    </lineage>
</organism>
<evidence type="ECO:0000313" key="1">
    <source>
        <dbReference type="EMBL" id="CDE32213.1"/>
    </source>
</evidence>
<proteinExistence type="predicted"/>
<protein>
    <submittedName>
        <fullName evidence="1">Putative 66.3 kDa protein in hag2 5'region</fullName>
    </submittedName>
</protein>